<proteinExistence type="predicted"/>
<gene>
    <name evidence="1" type="ORF">GXP67_21270</name>
</gene>
<evidence type="ECO:0000313" key="2">
    <source>
        <dbReference type="Proteomes" id="UP000480178"/>
    </source>
</evidence>
<protein>
    <submittedName>
        <fullName evidence="1">Uncharacterized protein</fullName>
    </submittedName>
</protein>
<evidence type="ECO:0000313" key="1">
    <source>
        <dbReference type="EMBL" id="QHT68999.1"/>
    </source>
</evidence>
<dbReference type="AlphaFoldDB" id="A0A6C0GLW9"/>
<sequence>MSNDFESLQKFKEYCDYYGLAYIELEDISSEKRKYYYMPPKRSPLYNNKDNKMVEFDTIEDKGKLFTYPSLKEKLLNENIDLAKIMAKFWGGIRYLRLNYIEYAERLKDLQNNFSYFLDEINTKLGIDYKSWQFTNEEFYQLNIKLIIMNELELVQVEIPLTILFLLYAQQKYNNTFEIVQSKNVIEEPILSIDLITLNNRINFSDLVLRVLFPDFNRDDYDREEDVIISISGLKSLIDYYNGNKFVKVHPE</sequence>
<accession>A0A6C0GLW9</accession>
<dbReference type="RefSeq" id="WP_162444994.1">
    <property type="nucleotide sequence ID" value="NZ_CP048222.1"/>
</dbReference>
<dbReference type="Proteomes" id="UP000480178">
    <property type="component" value="Chromosome"/>
</dbReference>
<name>A0A6C0GLW9_9BACT</name>
<dbReference type="KEGG" id="rhoz:GXP67_21270"/>
<reference evidence="1 2" key="1">
    <citation type="submission" date="2020-01" db="EMBL/GenBank/DDBJ databases">
        <authorList>
            <person name="Kim M.K."/>
        </authorList>
    </citation>
    <scope>NUCLEOTIDE SEQUENCE [LARGE SCALE GENOMIC DNA]</scope>
    <source>
        <strain evidence="1 2">172606-1</strain>
    </source>
</reference>
<keyword evidence="2" id="KW-1185">Reference proteome</keyword>
<organism evidence="1 2">
    <name type="scientific">Rhodocytophaga rosea</name>
    <dbReference type="NCBI Taxonomy" id="2704465"/>
    <lineage>
        <taxon>Bacteria</taxon>
        <taxon>Pseudomonadati</taxon>
        <taxon>Bacteroidota</taxon>
        <taxon>Cytophagia</taxon>
        <taxon>Cytophagales</taxon>
        <taxon>Rhodocytophagaceae</taxon>
        <taxon>Rhodocytophaga</taxon>
    </lineage>
</organism>
<dbReference type="EMBL" id="CP048222">
    <property type="protein sequence ID" value="QHT68999.1"/>
    <property type="molecule type" value="Genomic_DNA"/>
</dbReference>